<evidence type="ECO:0000313" key="1">
    <source>
        <dbReference type="EMBL" id="MBB6494329.1"/>
    </source>
</evidence>
<proteinExistence type="predicted"/>
<comment type="caution">
    <text evidence="1">The sequence shown here is derived from an EMBL/GenBank/DDBJ whole genome shotgun (WGS) entry which is preliminary data.</text>
</comment>
<sequence length="30" mass="3448">MFARLIDIFITREFVEEFVLGEGGSRAWSA</sequence>
<evidence type="ECO:0000313" key="2">
    <source>
        <dbReference type="Proteomes" id="UP000526625"/>
    </source>
</evidence>
<keyword evidence="2" id="KW-1185">Reference proteome</keyword>
<organism evidence="1 2">
    <name type="scientific">Rhizobium tropici</name>
    <dbReference type="NCBI Taxonomy" id="398"/>
    <lineage>
        <taxon>Bacteria</taxon>
        <taxon>Pseudomonadati</taxon>
        <taxon>Pseudomonadota</taxon>
        <taxon>Alphaproteobacteria</taxon>
        <taxon>Hyphomicrobiales</taxon>
        <taxon>Rhizobiaceae</taxon>
        <taxon>Rhizobium/Agrobacterium group</taxon>
        <taxon>Rhizobium</taxon>
    </lineage>
</organism>
<dbReference type="EMBL" id="JACHBF010000016">
    <property type="protein sequence ID" value="MBB6494329.1"/>
    <property type="molecule type" value="Genomic_DNA"/>
</dbReference>
<accession>A0ABR6R595</accession>
<dbReference type="Proteomes" id="UP000526625">
    <property type="component" value="Unassembled WGS sequence"/>
</dbReference>
<protein>
    <submittedName>
        <fullName evidence="1">Uncharacterized protein</fullName>
    </submittedName>
</protein>
<gene>
    <name evidence="1" type="ORF">GGD45_004770</name>
</gene>
<name>A0ABR6R595_RHITR</name>
<reference evidence="1 2" key="1">
    <citation type="submission" date="2020-08" db="EMBL/GenBank/DDBJ databases">
        <title>Genomic Encyclopedia of Type Strains, Phase IV (KMG-V): Genome sequencing to study the core and pangenomes of soil and plant-associated prokaryotes.</title>
        <authorList>
            <person name="Whitman W."/>
        </authorList>
    </citation>
    <scope>NUCLEOTIDE SEQUENCE [LARGE SCALE GENOMIC DNA]</scope>
    <source>
        <strain evidence="1 2">SEMIA 4059</strain>
    </source>
</reference>